<dbReference type="RefSeq" id="WP_112259187.1">
    <property type="nucleotide sequence ID" value="NZ_QMIG01000017.1"/>
</dbReference>
<organism evidence="3 4">
    <name type="scientific">Phytoactinopolyspora halophila</name>
    <dbReference type="NCBI Taxonomy" id="1981511"/>
    <lineage>
        <taxon>Bacteria</taxon>
        <taxon>Bacillati</taxon>
        <taxon>Actinomycetota</taxon>
        <taxon>Actinomycetes</taxon>
        <taxon>Jiangellales</taxon>
        <taxon>Jiangellaceae</taxon>
        <taxon>Phytoactinopolyspora</taxon>
    </lineage>
</organism>
<name>A0A329QI60_9ACTN</name>
<evidence type="ECO:0000256" key="1">
    <source>
        <dbReference type="ARBA" id="ARBA00005995"/>
    </source>
</evidence>
<dbReference type="Pfam" id="PF01593">
    <property type="entry name" value="Amino_oxidase"/>
    <property type="match status" value="1"/>
</dbReference>
<gene>
    <name evidence="3" type="ORF">DPM12_15180</name>
</gene>
<dbReference type="PANTHER" id="PTHR43563">
    <property type="entry name" value="AMINE OXIDASE"/>
    <property type="match status" value="1"/>
</dbReference>
<dbReference type="InterPro" id="IPR050703">
    <property type="entry name" value="Flavin_MAO"/>
</dbReference>
<dbReference type="EMBL" id="QMIG01000017">
    <property type="protein sequence ID" value="RAW12014.1"/>
    <property type="molecule type" value="Genomic_DNA"/>
</dbReference>
<dbReference type="Gene3D" id="3.50.50.60">
    <property type="entry name" value="FAD/NAD(P)-binding domain"/>
    <property type="match status" value="1"/>
</dbReference>
<keyword evidence="4" id="KW-1185">Reference proteome</keyword>
<dbReference type="PANTHER" id="PTHR43563:SF1">
    <property type="entry name" value="AMINE OXIDASE [FLAVIN-CONTAINING] B"/>
    <property type="match status" value="1"/>
</dbReference>
<dbReference type="GO" id="GO:0016491">
    <property type="term" value="F:oxidoreductase activity"/>
    <property type="evidence" value="ECO:0007669"/>
    <property type="project" value="InterPro"/>
</dbReference>
<feature type="domain" description="Amine oxidase" evidence="2">
    <location>
        <begin position="13"/>
        <end position="403"/>
    </location>
</feature>
<dbReference type="Proteomes" id="UP000250462">
    <property type="component" value="Unassembled WGS sequence"/>
</dbReference>
<evidence type="ECO:0000313" key="3">
    <source>
        <dbReference type="EMBL" id="RAW12014.1"/>
    </source>
</evidence>
<comment type="similarity">
    <text evidence="1">Belongs to the flavin monoamine oxidase family.</text>
</comment>
<reference evidence="3 4" key="1">
    <citation type="submission" date="2018-06" db="EMBL/GenBank/DDBJ databases">
        <title>Phytoactinopolyspora halophila sp. nov., a novel halophilic actinomycete isolated from a saline soil in China.</title>
        <authorList>
            <person name="Tang S.-K."/>
        </authorList>
    </citation>
    <scope>NUCLEOTIDE SEQUENCE [LARGE SCALE GENOMIC DNA]</scope>
    <source>
        <strain evidence="3 4">YIM 96934</strain>
    </source>
</reference>
<sequence>MGPDKAVIVGAGVAGLTAAMDLLAANVDVTVLEARPRVGGRVHTVSLPDGRWANAGADWVKAEHHLVRGMAAAFGLKMVAAREFEAYVVDGRLHPTKPRSAHLISEALEDLAEPIIRMDRPWSDRTAMELDRRSVAEWLDDLRPADEARAWFEARIRAEYMVEPDELSLVVLSMAGRLGSRSTSYRFADGAGSFVDALVQRCEGAAIHLGEPVRRIEHDASGAAAVTDDATYEADDVIVTAPLPALARVTFDPEIELPVIGQGRGGKLLVPYPAPGWRHPELDVTEEVSFDLVYENAPDQRARGGILGVYGMQRIDAEEAIRAFAAWFPELGDPDGEPMGVWWDTEPESGCTASAFRPGDVKALQRLASRTGHVHFAGEYAEPMSGYIDSALRSGRRVVNRMLGKMSKF</sequence>
<evidence type="ECO:0000313" key="4">
    <source>
        <dbReference type="Proteomes" id="UP000250462"/>
    </source>
</evidence>
<accession>A0A329QI60</accession>
<dbReference type="InterPro" id="IPR036188">
    <property type="entry name" value="FAD/NAD-bd_sf"/>
</dbReference>
<evidence type="ECO:0000259" key="2">
    <source>
        <dbReference type="Pfam" id="PF01593"/>
    </source>
</evidence>
<comment type="caution">
    <text evidence="3">The sequence shown here is derived from an EMBL/GenBank/DDBJ whole genome shotgun (WGS) entry which is preliminary data.</text>
</comment>
<dbReference type="OrthoDB" id="337830at2"/>
<dbReference type="InterPro" id="IPR002937">
    <property type="entry name" value="Amino_oxidase"/>
</dbReference>
<dbReference type="SUPFAM" id="SSF51905">
    <property type="entry name" value="FAD/NAD(P)-binding domain"/>
    <property type="match status" value="1"/>
</dbReference>
<protein>
    <submittedName>
        <fullName evidence="3">FAD-dependent oxidoreductase</fullName>
    </submittedName>
</protein>
<proteinExistence type="inferred from homology"/>
<dbReference type="AlphaFoldDB" id="A0A329QI60"/>